<accession>D9CGE4</accession>
<name>D9CGE4_9ARCH</name>
<proteinExistence type="predicted"/>
<reference evidence="1" key="1">
    <citation type="journal article" date="2010" name="Environ. Microbiol.">
        <title>Metagenomic analyses of novel viruses and plasmids from a cultured environmental sample of hyperthermophilic neutrophiles.</title>
        <authorList>
            <person name="Garrett R.A."/>
            <person name="Prangishvili D."/>
            <person name="Shah S.A."/>
            <person name="Reuter M."/>
            <person name="Stetter K.O."/>
            <person name="Peng X."/>
        </authorList>
    </citation>
    <scope>NUCLEOTIDE SEQUENCE</scope>
    <source>
        <plasmid evidence="1">hyperthermophilic archaeal plasmid 1</plasmid>
    </source>
</reference>
<evidence type="ECO:0000313" key="1">
    <source>
        <dbReference type="EMBL" id="ADJ54298.1"/>
    </source>
</evidence>
<keyword evidence="1" id="KW-0614">Plasmid</keyword>
<dbReference type="EMBL" id="GU722198">
    <property type="protein sequence ID" value="ADJ54298.1"/>
    <property type="molecule type" value="Genomic_DNA"/>
</dbReference>
<protein>
    <submittedName>
        <fullName evidence="1">Uncharacterized protein</fullName>
    </submittedName>
</protein>
<dbReference type="AlphaFoldDB" id="D9CGE4"/>
<sequence length="78" mass="8764">MSGKKQKNEISISERGSFVDAGIYCEDGNCQILLGPIDDLVLRHTATFNVEKHEVEKLLEDIIVVTAKMLVKYLEAKQ</sequence>
<gene>
    <name evidence="1" type="ORF">pHA1_gp20</name>
</gene>
<geneLocation type="plasmid" evidence="1">
    <name>hyperthermophilic archaeal plasmid 1</name>
</geneLocation>
<organism evidence="1">
    <name type="scientific">archaeon enrichment culture clone 1(2010)</name>
    <dbReference type="NCBI Taxonomy" id="795325"/>
    <lineage>
        <taxon>Archaea</taxon>
        <taxon>environmental samples</taxon>
    </lineage>
</organism>